<dbReference type="PROSITE" id="PS50280">
    <property type="entry name" value="SET"/>
    <property type="match status" value="1"/>
</dbReference>
<dbReference type="InterPro" id="IPR001214">
    <property type="entry name" value="SET_dom"/>
</dbReference>
<reference evidence="2" key="1">
    <citation type="journal article" date="2019" name="Environ. Microbiol.">
        <title>Fungal ecological strategies reflected in gene transcription - a case study of two litter decomposers.</title>
        <authorList>
            <person name="Barbi F."/>
            <person name="Kohler A."/>
            <person name="Barry K."/>
            <person name="Baskaran P."/>
            <person name="Daum C."/>
            <person name="Fauchery L."/>
            <person name="Ihrmark K."/>
            <person name="Kuo A."/>
            <person name="LaButti K."/>
            <person name="Lipzen A."/>
            <person name="Morin E."/>
            <person name="Grigoriev I.V."/>
            <person name="Henrissat B."/>
            <person name="Lindahl B."/>
            <person name="Martin F."/>
        </authorList>
    </citation>
    <scope>NUCLEOTIDE SEQUENCE</scope>
    <source>
        <strain evidence="2">JB14</strain>
    </source>
</reference>
<evidence type="ECO:0000313" key="3">
    <source>
        <dbReference type="Proteomes" id="UP000799118"/>
    </source>
</evidence>
<dbReference type="AlphaFoldDB" id="A0A6A4IA38"/>
<dbReference type="Pfam" id="PF00856">
    <property type="entry name" value="SET"/>
    <property type="match status" value="1"/>
</dbReference>
<sequence length="300" mass="33426">MRRGFLTTSKAKKAIEKAVPDESASSKSKKITVETSHAPVAATGIPKGYTSSRSFQGYESNASTMDYDPDMYILTTVPSVERGSRLEDVPGGWAEALVSGHRQARNLQRTWFSSCSSFSYRTARLTVSVKLEKKGLGMFATRLIRAGDLIIDERPMFNAGSAYDPKTSLLDFTPEEQRRIVLHEQEKVVQMAFDRMPPENQKAFMTMANSHELDGSGPLVGRIRTNGFGCEGLRDKDATGRFGRYSAICKDTTRINHSCTPNTTRHWNTSSFSLRTYAVCDILPGTEITLAYCHPFRFCC</sequence>
<dbReference type="OrthoDB" id="5945798at2759"/>
<organism evidence="2 3">
    <name type="scientific">Gymnopus androsaceus JB14</name>
    <dbReference type="NCBI Taxonomy" id="1447944"/>
    <lineage>
        <taxon>Eukaryota</taxon>
        <taxon>Fungi</taxon>
        <taxon>Dikarya</taxon>
        <taxon>Basidiomycota</taxon>
        <taxon>Agaricomycotina</taxon>
        <taxon>Agaricomycetes</taxon>
        <taxon>Agaricomycetidae</taxon>
        <taxon>Agaricales</taxon>
        <taxon>Marasmiineae</taxon>
        <taxon>Omphalotaceae</taxon>
        <taxon>Gymnopus</taxon>
    </lineage>
</organism>
<evidence type="ECO:0000313" key="2">
    <source>
        <dbReference type="EMBL" id="KAE9409002.1"/>
    </source>
</evidence>
<proteinExistence type="predicted"/>
<gene>
    <name evidence="2" type="ORF">BT96DRAFT_1095462</name>
</gene>
<dbReference type="SMART" id="SM00317">
    <property type="entry name" value="SET"/>
    <property type="match status" value="1"/>
</dbReference>
<evidence type="ECO:0000259" key="1">
    <source>
        <dbReference type="PROSITE" id="PS50280"/>
    </source>
</evidence>
<dbReference type="EMBL" id="ML769389">
    <property type="protein sequence ID" value="KAE9409002.1"/>
    <property type="molecule type" value="Genomic_DNA"/>
</dbReference>
<name>A0A6A4IA38_9AGAR</name>
<protein>
    <recommendedName>
        <fullName evidence="1">SET domain-containing protein</fullName>
    </recommendedName>
</protein>
<dbReference type="InterPro" id="IPR053185">
    <property type="entry name" value="SET_domain_protein"/>
</dbReference>
<dbReference type="PANTHER" id="PTHR47332">
    <property type="entry name" value="SET DOMAIN-CONTAINING PROTEIN 5"/>
    <property type="match status" value="1"/>
</dbReference>
<keyword evidence="3" id="KW-1185">Reference proteome</keyword>
<dbReference type="Proteomes" id="UP000799118">
    <property type="component" value="Unassembled WGS sequence"/>
</dbReference>
<feature type="domain" description="SET" evidence="1">
    <location>
        <begin position="123"/>
        <end position="293"/>
    </location>
</feature>
<dbReference type="Gene3D" id="2.170.270.10">
    <property type="entry name" value="SET domain"/>
    <property type="match status" value="1"/>
</dbReference>
<dbReference type="PANTHER" id="PTHR47332:SF4">
    <property type="entry name" value="SET DOMAIN-CONTAINING PROTEIN 5"/>
    <property type="match status" value="1"/>
</dbReference>
<dbReference type="SUPFAM" id="SSF82199">
    <property type="entry name" value="SET domain"/>
    <property type="match status" value="1"/>
</dbReference>
<accession>A0A6A4IA38</accession>
<dbReference type="InterPro" id="IPR046341">
    <property type="entry name" value="SET_dom_sf"/>
</dbReference>